<evidence type="ECO:0000313" key="3">
    <source>
        <dbReference type="Proteomes" id="UP000186141"/>
    </source>
</evidence>
<organism evidence="2 3">
    <name type="scientific">Gemmobacter megaterium</name>
    <dbReference type="NCBI Taxonomy" id="1086013"/>
    <lineage>
        <taxon>Bacteria</taxon>
        <taxon>Pseudomonadati</taxon>
        <taxon>Pseudomonadota</taxon>
        <taxon>Alphaproteobacteria</taxon>
        <taxon>Rhodobacterales</taxon>
        <taxon>Paracoccaceae</taxon>
        <taxon>Gemmobacter</taxon>
    </lineage>
</organism>
<evidence type="ECO:0000256" key="1">
    <source>
        <dbReference type="SAM" id="Phobius"/>
    </source>
</evidence>
<protein>
    <submittedName>
        <fullName evidence="2">Uncharacterized protein</fullName>
    </submittedName>
</protein>
<keyword evidence="1" id="KW-0472">Membrane</keyword>
<dbReference type="EMBL" id="FTOT01000008">
    <property type="protein sequence ID" value="SIT19912.1"/>
    <property type="molecule type" value="Genomic_DNA"/>
</dbReference>
<dbReference type="AlphaFoldDB" id="A0A1N7QAL7"/>
<dbReference type="RefSeq" id="WP_268235106.1">
    <property type="nucleotide sequence ID" value="NZ_BMEH01000008.1"/>
</dbReference>
<gene>
    <name evidence="2" type="ORF">SAMN05421774_10851</name>
</gene>
<proteinExistence type="predicted"/>
<keyword evidence="1" id="KW-1133">Transmembrane helix</keyword>
<accession>A0A1N7QAL7</accession>
<dbReference type="Proteomes" id="UP000186141">
    <property type="component" value="Unassembled WGS sequence"/>
</dbReference>
<keyword evidence="1" id="KW-0812">Transmembrane</keyword>
<keyword evidence="3" id="KW-1185">Reference proteome</keyword>
<name>A0A1N7QAL7_9RHOB</name>
<feature type="transmembrane region" description="Helical" evidence="1">
    <location>
        <begin position="21"/>
        <end position="37"/>
    </location>
</feature>
<evidence type="ECO:0000313" key="2">
    <source>
        <dbReference type="EMBL" id="SIT19912.1"/>
    </source>
</evidence>
<reference evidence="2 3" key="1">
    <citation type="submission" date="2017-01" db="EMBL/GenBank/DDBJ databases">
        <authorList>
            <person name="Mah S.A."/>
            <person name="Swanson W.J."/>
            <person name="Moy G.W."/>
            <person name="Vacquier V.D."/>
        </authorList>
    </citation>
    <scope>NUCLEOTIDE SEQUENCE [LARGE SCALE GENOMIC DNA]</scope>
    <source>
        <strain evidence="2 3">DSM 26375</strain>
    </source>
</reference>
<sequence length="43" mass="4735">MGKTVERKPSSPIQCALREEARAWIFAGAVIAIYLGVKLCLPF</sequence>